<dbReference type="Proteomes" id="UP000006039">
    <property type="component" value="Unassembled WGS sequence"/>
</dbReference>
<protein>
    <submittedName>
        <fullName evidence="2 3">Uncharacterized protein</fullName>
    </submittedName>
</protein>
<reference evidence="3" key="5">
    <citation type="submission" date="2018-04" db="UniProtKB">
        <authorList>
            <consortium name="EnsemblFungi"/>
        </authorList>
    </citation>
    <scope>IDENTIFICATION</scope>
    <source>
        <strain evidence="3">R3-111a-1</strain>
    </source>
</reference>
<evidence type="ECO:0000313" key="2">
    <source>
        <dbReference type="EMBL" id="EJT75393.1"/>
    </source>
</evidence>
<proteinExistence type="predicted"/>
<evidence type="ECO:0000313" key="3">
    <source>
        <dbReference type="EnsemblFungi" id="EJT75393"/>
    </source>
</evidence>
<dbReference type="GeneID" id="20345788"/>
<dbReference type="EnsemblFungi" id="EJT75393">
    <property type="protein sequence ID" value="EJT75393"/>
    <property type="gene ID" value="GGTG_05330"/>
</dbReference>
<dbReference type="RefSeq" id="XP_009221393.1">
    <property type="nucleotide sequence ID" value="XM_009223129.1"/>
</dbReference>
<name>J3NVL5_GAET3</name>
<reference evidence="2" key="2">
    <citation type="submission" date="2010-07" db="EMBL/GenBank/DDBJ databases">
        <authorList>
            <consortium name="The Broad Institute Genome Sequencing Platform"/>
            <consortium name="Broad Institute Genome Sequencing Center for Infectious Disease"/>
            <person name="Ma L.-J."/>
            <person name="Dead R."/>
            <person name="Young S."/>
            <person name="Zeng Q."/>
            <person name="Koehrsen M."/>
            <person name="Alvarado L."/>
            <person name="Berlin A."/>
            <person name="Chapman S.B."/>
            <person name="Chen Z."/>
            <person name="Freedman E."/>
            <person name="Gellesch M."/>
            <person name="Goldberg J."/>
            <person name="Griggs A."/>
            <person name="Gujja S."/>
            <person name="Heilman E.R."/>
            <person name="Heiman D."/>
            <person name="Hepburn T."/>
            <person name="Howarth C."/>
            <person name="Jen D."/>
            <person name="Larson L."/>
            <person name="Mehta T."/>
            <person name="Neiman D."/>
            <person name="Pearson M."/>
            <person name="Roberts A."/>
            <person name="Saif S."/>
            <person name="Shea T."/>
            <person name="Shenoy N."/>
            <person name="Sisk P."/>
            <person name="Stolte C."/>
            <person name="Sykes S."/>
            <person name="Walk T."/>
            <person name="White J."/>
            <person name="Yandava C."/>
            <person name="Haas B."/>
            <person name="Nusbaum C."/>
            <person name="Birren B."/>
        </authorList>
    </citation>
    <scope>NUCLEOTIDE SEQUENCE</scope>
    <source>
        <strain evidence="2">R3-111a-1</strain>
    </source>
</reference>
<dbReference type="AlphaFoldDB" id="J3NVL5"/>
<dbReference type="VEuPathDB" id="FungiDB:GGTG_05330"/>
<reference evidence="4" key="1">
    <citation type="submission" date="2010-07" db="EMBL/GenBank/DDBJ databases">
        <title>The genome sequence of Gaeumannomyces graminis var. tritici strain R3-111a-1.</title>
        <authorList>
            <consortium name="The Broad Institute Genome Sequencing Platform"/>
            <person name="Ma L.-J."/>
            <person name="Dead R."/>
            <person name="Young S."/>
            <person name="Zeng Q."/>
            <person name="Koehrsen M."/>
            <person name="Alvarado L."/>
            <person name="Berlin A."/>
            <person name="Chapman S.B."/>
            <person name="Chen Z."/>
            <person name="Freedman E."/>
            <person name="Gellesch M."/>
            <person name="Goldberg J."/>
            <person name="Griggs A."/>
            <person name="Gujja S."/>
            <person name="Heilman E.R."/>
            <person name="Heiman D."/>
            <person name="Hepburn T."/>
            <person name="Howarth C."/>
            <person name="Jen D."/>
            <person name="Larson L."/>
            <person name="Mehta T."/>
            <person name="Neiman D."/>
            <person name="Pearson M."/>
            <person name="Roberts A."/>
            <person name="Saif S."/>
            <person name="Shea T."/>
            <person name="Shenoy N."/>
            <person name="Sisk P."/>
            <person name="Stolte C."/>
            <person name="Sykes S."/>
            <person name="Walk T."/>
            <person name="White J."/>
            <person name="Yandava C."/>
            <person name="Haas B."/>
            <person name="Nusbaum C."/>
            <person name="Birren B."/>
        </authorList>
    </citation>
    <scope>NUCLEOTIDE SEQUENCE [LARGE SCALE GENOMIC DNA]</scope>
    <source>
        <strain evidence="4">R3-111a-1</strain>
    </source>
</reference>
<dbReference type="EMBL" id="GL385397">
    <property type="protein sequence ID" value="EJT75393.1"/>
    <property type="molecule type" value="Genomic_DNA"/>
</dbReference>
<evidence type="ECO:0000313" key="4">
    <source>
        <dbReference type="Proteomes" id="UP000006039"/>
    </source>
</evidence>
<gene>
    <name evidence="3" type="primary">20345788</name>
    <name evidence="2" type="ORF">GGTG_05330</name>
</gene>
<keyword evidence="4" id="KW-1185">Reference proteome</keyword>
<sequence>MEPTGQDLDMGGRSVGLGRKRENVRTGSDRRRGRGLGAAWAWRGRAFRGVVLWRSGQGYVAADKPPANSAASPVTRMRRDAQSVETGGATLLLGLRLMPLCFTKRALLFDSFKDRVQVICQTLGSINTPPPLASSRKAQKHSGL</sequence>
<reference evidence="3" key="4">
    <citation type="journal article" date="2015" name="G3 (Bethesda)">
        <title>Genome sequences of three phytopathogenic species of the Magnaporthaceae family of fungi.</title>
        <authorList>
            <person name="Okagaki L.H."/>
            <person name="Nunes C.C."/>
            <person name="Sailsbery J."/>
            <person name="Clay B."/>
            <person name="Brown D."/>
            <person name="John T."/>
            <person name="Oh Y."/>
            <person name="Young N."/>
            <person name="Fitzgerald M."/>
            <person name="Haas B.J."/>
            <person name="Zeng Q."/>
            <person name="Young S."/>
            <person name="Adiconis X."/>
            <person name="Fan L."/>
            <person name="Levin J.Z."/>
            <person name="Mitchell T.K."/>
            <person name="Okubara P.A."/>
            <person name="Farman M.L."/>
            <person name="Kohn L.M."/>
            <person name="Birren B."/>
            <person name="Ma L.-J."/>
            <person name="Dean R.A."/>
        </authorList>
    </citation>
    <scope>NUCLEOTIDE SEQUENCE</scope>
    <source>
        <strain evidence="3">R3-111a-1</strain>
    </source>
</reference>
<dbReference type="HOGENOM" id="CLU_1796589_0_0_1"/>
<reference evidence="2" key="3">
    <citation type="submission" date="2010-09" db="EMBL/GenBank/DDBJ databases">
        <title>Annotation of Gaeumannomyces graminis var. tritici R3-111a-1.</title>
        <authorList>
            <consortium name="The Broad Institute Genome Sequencing Platform"/>
            <person name="Ma L.-J."/>
            <person name="Dead R."/>
            <person name="Young S.K."/>
            <person name="Zeng Q."/>
            <person name="Gargeya S."/>
            <person name="Fitzgerald M."/>
            <person name="Haas B."/>
            <person name="Abouelleil A."/>
            <person name="Alvarado L."/>
            <person name="Arachchi H.M."/>
            <person name="Berlin A."/>
            <person name="Brown A."/>
            <person name="Chapman S.B."/>
            <person name="Chen Z."/>
            <person name="Dunbar C."/>
            <person name="Freedman E."/>
            <person name="Gearin G."/>
            <person name="Gellesch M."/>
            <person name="Goldberg J."/>
            <person name="Griggs A."/>
            <person name="Gujja S."/>
            <person name="Heiman D."/>
            <person name="Howarth C."/>
            <person name="Larson L."/>
            <person name="Lui A."/>
            <person name="MacDonald P.J.P."/>
            <person name="Mehta T."/>
            <person name="Montmayeur A."/>
            <person name="Murphy C."/>
            <person name="Neiman D."/>
            <person name="Pearson M."/>
            <person name="Priest M."/>
            <person name="Roberts A."/>
            <person name="Saif S."/>
            <person name="Shea T."/>
            <person name="Shenoy N."/>
            <person name="Sisk P."/>
            <person name="Stolte C."/>
            <person name="Sykes S."/>
            <person name="Yandava C."/>
            <person name="Wortman J."/>
            <person name="Nusbaum C."/>
            <person name="Birren B."/>
        </authorList>
    </citation>
    <scope>NUCLEOTIDE SEQUENCE</scope>
    <source>
        <strain evidence="2">R3-111a-1</strain>
    </source>
</reference>
<accession>J3NVL5</accession>
<evidence type="ECO:0000256" key="1">
    <source>
        <dbReference type="SAM" id="MobiDB-lite"/>
    </source>
</evidence>
<feature type="region of interest" description="Disordered" evidence="1">
    <location>
        <begin position="1"/>
        <end position="32"/>
    </location>
</feature>
<organism evidence="2">
    <name type="scientific">Gaeumannomyces tritici (strain R3-111a-1)</name>
    <name type="common">Wheat and barley take-all root rot fungus</name>
    <name type="synonym">Gaeumannomyces graminis var. tritici</name>
    <dbReference type="NCBI Taxonomy" id="644352"/>
    <lineage>
        <taxon>Eukaryota</taxon>
        <taxon>Fungi</taxon>
        <taxon>Dikarya</taxon>
        <taxon>Ascomycota</taxon>
        <taxon>Pezizomycotina</taxon>
        <taxon>Sordariomycetes</taxon>
        <taxon>Sordariomycetidae</taxon>
        <taxon>Magnaporthales</taxon>
        <taxon>Magnaporthaceae</taxon>
        <taxon>Gaeumannomyces</taxon>
    </lineage>
</organism>
<feature type="compositionally biased region" description="Basic and acidic residues" evidence="1">
    <location>
        <begin position="19"/>
        <end position="30"/>
    </location>
</feature>